<dbReference type="Gene3D" id="1.20.58.340">
    <property type="entry name" value="Magnesium transport protein CorA, transmembrane region"/>
    <property type="match status" value="1"/>
</dbReference>
<evidence type="ECO:0000256" key="5">
    <source>
        <dbReference type="SAM" id="MobiDB-lite"/>
    </source>
</evidence>
<dbReference type="InterPro" id="IPR002523">
    <property type="entry name" value="MgTranspt_CorA/ZnTranspt_ZntB"/>
</dbReference>
<name>A0A9P9DC34_9PLEO</name>
<evidence type="ECO:0000313" key="8">
    <source>
        <dbReference type="Proteomes" id="UP000700596"/>
    </source>
</evidence>
<dbReference type="InterPro" id="IPR045863">
    <property type="entry name" value="CorA_TM1_TM2"/>
</dbReference>
<comment type="caution">
    <text evidence="7">The sequence shown here is derived from an EMBL/GenBank/DDBJ whole genome shotgun (WGS) entry which is preliminary data.</text>
</comment>
<dbReference type="GO" id="GO:0015095">
    <property type="term" value="F:magnesium ion transmembrane transporter activity"/>
    <property type="evidence" value="ECO:0007669"/>
    <property type="project" value="TreeGrafter"/>
</dbReference>
<evidence type="ECO:0000313" key="7">
    <source>
        <dbReference type="EMBL" id="KAH7116219.1"/>
    </source>
</evidence>
<evidence type="ECO:0000256" key="3">
    <source>
        <dbReference type="ARBA" id="ARBA00022989"/>
    </source>
</evidence>
<dbReference type="AlphaFoldDB" id="A0A9P9DC34"/>
<keyword evidence="4 6" id="KW-0472">Membrane</keyword>
<keyword evidence="3 6" id="KW-1133">Transmembrane helix</keyword>
<protein>
    <submittedName>
        <fullName evidence="7">Uncharacterized protein</fullName>
    </submittedName>
</protein>
<evidence type="ECO:0000256" key="2">
    <source>
        <dbReference type="ARBA" id="ARBA00022692"/>
    </source>
</evidence>
<evidence type="ECO:0000256" key="6">
    <source>
        <dbReference type="SAM" id="Phobius"/>
    </source>
</evidence>
<accession>A0A9P9DC34</accession>
<dbReference type="SUPFAM" id="SSF144083">
    <property type="entry name" value="Magnesium transport protein CorA, transmembrane region"/>
    <property type="match status" value="1"/>
</dbReference>
<dbReference type="GO" id="GO:0015087">
    <property type="term" value="F:cobalt ion transmembrane transporter activity"/>
    <property type="evidence" value="ECO:0007669"/>
    <property type="project" value="TreeGrafter"/>
</dbReference>
<dbReference type="EMBL" id="JAGMWT010000015">
    <property type="protein sequence ID" value="KAH7116219.1"/>
    <property type="molecule type" value="Genomic_DNA"/>
</dbReference>
<reference evidence="7" key="1">
    <citation type="journal article" date="2021" name="Nat. Commun.">
        <title>Genetic determinants of endophytism in the Arabidopsis root mycobiome.</title>
        <authorList>
            <person name="Mesny F."/>
            <person name="Miyauchi S."/>
            <person name="Thiergart T."/>
            <person name="Pickel B."/>
            <person name="Atanasova L."/>
            <person name="Karlsson M."/>
            <person name="Huettel B."/>
            <person name="Barry K.W."/>
            <person name="Haridas S."/>
            <person name="Chen C."/>
            <person name="Bauer D."/>
            <person name="Andreopoulos W."/>
            <person name="Pangilinan J."/>
            <person name="LaButti K."/>
            <person name="Riley R."/>
            <person name="Lipzen A."/>
            <person name="Clum A."/>
            <person name="Drula E."/>
            <person name="Henrissat B."/>
            <person name="Kohler A."/>
            <person name="Grigoriev I.V."/>
            <person name="Martin F.M."/>
            <person name="Hacquard S."/>
        </authorList>
    </citation>
    <scope>NUCLEOTIDE SEQUENCE</scope>
    <source>
        <strain evidence="7">MPI-CAGE-CH-0243</strain>
    </source>
</reference>
<dbReference type="GO" id="GO:0000287">
    <property type="term" value="F:magnesium ion binding"/>
    <property type="evidence" value="ECO:0007669"/>
    <property type="project" value="TreeGrafter"/>
</dbReference>
<dbReference type="GO" id="GO:0005886">
    <property type="term" value="C:plasma membrane"/>
    <property type="evidence" value="ECO:0007669"/>
    <property type="project" value="UniProtKB-SubCell"/>
</dbReference>
<gene>
    <name evidence="7" type="ORF">B0J11DRAFT_510559</name>
</gene>
<organism evidence="7 8">
    <name type="scientific">Dendryphion nanum</name>
    <dbReference type="NCBI Taxonomy" id="256645"/>
    <lineage>
        <taxon>Eukaryota</taxon>
        <taxon>Fungi</taxon>
        <taxon>Dikarya</taxon>
        <taxon>Ascomycota</taxon>
        <taxon>Pezizomycotina</taxon>
        <taxon>Dothideomycetes</taxon>
        <taxon>Pleosporomycetidae</taxon>
        <taxon>Pleosporales</taxon>
        <taxon>Torulaceae</taxon>
        <taxon>Dendryphion</taxon>
    </lineage>
</organism>
<dbReference type="Pfam" id="PF01544">
    <property type="entry name" value="CorA"/>
    <property type="match status" value="1"/>
</dbReference>
<keyword evidence="2 6" id="KW-0812">Transmembrane</keyword>
<dbReference type="PANTHER" id="PTHR46494:SF1">
    <property type="entry name" value="CORA FAMILY METAL ION TRANSPORTER (EUROFUNG)"/>
    <property type="match status" value="1"/>
</dbReference>
<dbReference type="Proteomes" id="UP000700596">
    <property type="component" value="Unassembled WGS sequence"/>
</dbReference>
<keyword evidence="8" id="KW-1185">Reference proteome</keyword>
<evidence type="ECO:0000256" key="4">
    <source>
        <dbReference type="ARBA" id="ARBA00023136"/>
    </source>
</evidence>
<proteinExistence type="predicted"/>
<dbReference type="OrthoDB" id="341259at2759"/>
<feature type="transmembrane region" description="Helical" evidence="6">
    <location>
        <begin position="443"/>
        <end position="464"/>
    </location>
</feature>
<evidence type="ECO:0000256" key="1">
    <source>
        <dbReference type="ARBA" id="ARBA00004651"/>
    </source>
</evidence>
<comment type="subcellular location">
    <subcellularLocation>
        <location evidence="1">Cell membrane</location>
        <topology evidence="1">Multi-pass membrane protein</topology>
    </subcellularLocation>
</comment>
<feature type="region of interest" description="Disordered" evidence="5">
    <location>
        <begin position="1"/>
        <end position="32"/>
    </location>
</feature>
<feature type="transmembrane region" description="Helical" evidence="6">
    <location>
        <begin position="406"/>
        <end position="431"/>
    </location>
</feature>
<dbReference type="GO" id="GO:0050897">
    <property type="term" value="F:cobalt ion binding"/>
    <property type="evidence" value="ECO:0007669"/>
    <property type="project" value="TreeGrafter"/>
</dbReference>
<dbReference type="PANTHER" id="PTHR46494">
    <property type="entry name" value="CORA FAMILY METAL ION TRANSPORTER (EUROFUNG)"/>
    <property type="match status" value="1"/>
</dbReference>
<sequence>MHIGNEKFEVVQSGAKSAPDDEEAARDGTGDTLRQLRAWADQPTKIGVLERGWRTITRTKSPVRPSDTDLIRLVQSVYPFRPDIRVDVRSFVQKCRDVYFILSEETGLNRTLDERVLKGSGIEKMVEGVTKRAAEQEKRFAFWKMVASDMPWKSNEDVGAGLKGAYYGLKPAGRDLKEQLITRHPFFNDIQLVSRRWFVLTLSSPLDVNYIDKGFPSFIHKPQAHLFDNIWGSALGRVFHNFAKTGTSTWPEKSADFFALYLATELLATPNTLTGGNTGPSVEDAYYFIVQDLKRLRDEEWTERSTVNLVRDFVAFKDELAIVVTIMDYRKKRLTGLRKDVDELWSGDVAIACARRVEWARSVVDEHLDRIFSISTESKRSLDALFQLHSIEQNELTISADGTSKVVLLFTGTTTIFLPLSFFASSFGMNFQTIRDTNRSEGYFWSVCGSITFIIVLSTLIWVFRSKLRVYVWNRTANKMMEAK</sequence>